<dbReference type="PANTHER" id="PTHR11046">
    <property type="entry name" value="OLIGORIBONUCLEASE, MITOCHONDRIAL"/>
    <property type="match status" value="1"/>
</dbReference>
<dbReference type="PANTHER" id="PTHR11046:SF0">
    <property type="entry name" value="OLIGORIBONUCLEASE, MITOCHONDRIAL"/>
    <property type="match status" value="1"/>
</dbReference>
<name>A0A427Y740_9TREE</name>
<dbReference type="GeneID" id="39589731"/>
<feature type="domain" description="Exonuclease" evidence="5">
    <location>
        <begin position="12"/>
        <end position="188"/>
    </location>
</feature>
<dbReference type="RefSeq" id="XP_028479695.1">
    <property type="nucleotide sequence ID" value="XM_028620723.1"/>
</dbReference>
<dbReference type="EMBL" id="RSCE01000002">
    <property type="protein sequence ID" value="RSH86910.1"/>
    <property type="molecule type" value="Genomic_DNA"/>
</dbReference>
<evidence type="ECO:0000256" key="3">
    <source>
        <dbReference type="ARBA" id="ARBA00022801"/>
    </source>
</evidence>
<dbReference type="SMART" id="SM00479">
    <property type="entry name" value="EXOIII"/>
    <property type="match status" value="1"/>
</dbReference>
<keyword evidence="7" id="KW-1185">Reference proteome</keyword>
<keyword evidence="2" id="KW-0540">Nuclease</keyword>
<dbReference type="STRING" id="105984.A0A427Y740"/>
<dbReference type="FunFam" id="3.30.420.10:FF:000003">
    <property type="entry name" value="Oligoribonuclease"/>
    <property type="match status" value="1"/>
</dbReference>
<dbReference type="NCBIfam" id="NF003765">
    <property type="entry name" value="PRK05359.1"/>
    <property type="match status" value="1"/>
</dbReference>
<dbReference type="CDD" id="cd06135">
    <property type="entry name" value="Orn"/>
    <property type="match status" value="1"/>
</dbReference>
<sequence length="208" mass="23663">MAHSSLTYNDGPMVWVDCEMTGLDTNTDRIIEIAVIITDGHLRPVDEGVEWVIHTPKEVLDEMGEWCTEQHGKSGLTQACIDSPHSYEDVAAKVLEYIKRWIPEKGAGLLAGSSVHADMRFLLIGMPEVMKHLSYRIVDCSSELARRWYPNLIKQERAARPYESAHRALDDIRASIRELEFYQKNIFKPLETEPTVPESRDTPLKTAI</sequence>
<dbReference type="GO" id="GO:0003676">
    <property type="term" value="F:nucleic acid binding"/>
    <property type="evidence" value="ECO:0007669"/>
    <property type="project" value="InterPro"/>
</dbReference>
<dbReference type="SUPFAM" id="SSF53098">
    <property type="entry name" value="Ribonuclease H-like"/>
    <property type="match status" value="1"/>
</dbReference>
<dbReference type="Pfam" id="PF00929">
    <property type="entry name" value="RNase_T"/>
    <property type="match status" value="1"/>
</dbReference>
<keyword evidence="4" id="KW-0269">Exonuclease</keyword>
<evidence type="ECO:0000259" key="5">
    <source>
        <dbReference type="SMART" id="SM00479"/>
    </source>
</evidence>
<evidence type="ECO:0000256" key="4">
    <source>
        <dbReference type="ARBA" id="ARBA00022839"/>
    </source>
</evidence>
<protein>
    <recommendedName>
        <fullName evidence="5">Exonuclease domain-containing protein</fullName>
    </recommendedName>
</protein>
<dbReference type="AlphaFoldDB" id="A0A427Y740"/>
<dbReference type="InterPro" id="IPR013520">
    <property type="entry name" value="Ribonucl_H"/>
</dbReference>
<dbReference type="GO" id="GO:0000175">
    <property type="term" value="F:3'-5'-RNA exonuclease activity"/>
    <property type="evidence" value="ECO:0007669"/>
    <property type="project" value="InterPro"/>
</dbReference>
<accession>A0A427Y740</accession>
<dbReference type="Proteomes" id="UP000279236">
    <property type="component" value="Unassembled WGS sequence"/>
</dbReference>
<dbReference type="GO" id="GO:0005739">
    <property type="term" value="C:mitochondrion"/>
    <property type="evidence" value="ECO:0007669"/>
    <property type="project" value="TreeGrafter"/>
</dbReference>
<dbReference type="InterPro" id="IPR036397">
    <property type="entry name" value="RNaseH_sf"/>
</dbReference>
<keyword evidence="3" id="KW-0378">Hydrolase</keyword>
<proteinExistence type="inferred from homology"/>
<dbReference type="InterPro" id="IPR012337">
    <property type="entry name" value="RNaseH-like_sf"/>
</dbReference>
<evidence type="ECO:0000313" key="6">
    <source>
        <dbReference type="EMBL" id="RSH86910.1"/>
    </source>
</evidence>
<dbReference type="OrthoDB" id="270189at2759"/>
<evidence type="ECO:0000256" key="2">
    <source>
        <dbReference type="ARBA" id="ARBA00022722"/>
    </source>
</evidence>
<organism evidence="6 7">
    <name type="scientific">Apiotrichum porosum</name>
    <dbReference type="NCBI Taxonomy" id="105984"/>
    <lineage>
        <taxon>Eukaryota</taxon>
        <taxon>Fungi</taxon>
        <taxon>Dikarya</taxon>
        <taxon>Basidiomycota</taxon>
        <taxon>Agaricomycotina</taxon>
        <taxon>Tremellomycetes</taxon>
        <taxon>Trichosporonales</taxon>
        <taxon>Trichosporonaceae</taxon>
        <taxon>Apiotrichum</taxon>
    </lineage>
</organism>
<comment type="caution">
    <text evidence="6">The sequence shown here is derived from an EMBL/GenBank/DDBJ whole genome shotgun (WGS) entry which is preliminary data.</text>
</comment>
<reference evidence="6 7" key="1">
    <citation type="submission" date="2018-11" db="EMBL/GenBank/DDBJ databases">
        <title>Genome sequence of Apiotrichum porosum DSM 27194.</title>
        <authorList>
            <person name="Aliyu H."/>
            <person name="Gorte O."/>
            <person name="Ochsenreither K."/>
        </authorList>
    </citation>
    <scope>NUCLEOTIDE SEQUENCE [LARGE SCALE GENOMIC DNA]</scope>
    <source>
        <strain evidence="6 7">DSM 27194</strain>
    </source>
</reference>
<dbReference type="InterPro" id="IPR022894">
    <property type="entry name" value="Oligoribonuclease"/>
</dbReference>
<evidence type="ECO:0000313" key="7">
    <source>
        <dbReference type="Proteomes" id="UP000279236"/>
    </source>
</evidence>
<gene>
    <name evidence="6" type="ORF">EHS24_005188</name>
</gene>
<comment type="similarity">
    <text evidence="1">Belongs to the oligoribonuclease family.</text>
</comment>
<evidence type="ECO:0000256" key="1">
    <source>
        <dbReference type="ARBA" id="ARBA00009921"/>
    </source>
</evidence>
<dbReference type="Gene3D" id="3.30.420.10">
    <property type="entry name" value="Ribonuclease H-like superfamily/Ribonuclease H"/>
    <property type="match status" value="1"/>
</dbReference>